<keyword evidence="4" id="KW-0443">Lipid metabolism</keyword>
<reference evidence="6" key="2">
    <citation type="submission" date="2020-09" db="EMBL/GenBank/DDBJ databases">
        <authorList>
            <person name="Sun Q."/>
            <person name="Zhou Y."/>
        </authorList>
    </citation>
    <scope>NUCLEOTIDE SEQUENCE</scope>
    <source>
        <strain evidence="6">CGMCC 4.7679</strain>
    </source>
</reference>
<evidence type="ECO:0000256" key="2">
    <source>
        <dbReference type="ARBA" id="ARBA00022516"/>
    </source>
</evidence>
<dbReference type="PANTHER" id="PTHR37323:SF1">
    <property type="entry name" value="L-ORNITHINE N(ALPHA)-ACYLTRANSFERASE"/>
    <property type="match status" value="1"/>
</dbReference>
<dbReference type="RefSeq" id="WP_145933104.1">
    <property type="nucleotide sequence ID" value="NZ_BNAV01000009.1"/>
</dbReference>
<evidence type="ECO:0008006" key="8">
    <source>
        <dbReference type="Google" id="ProtNLM"/>
    </source>
</evidence>
<accession>A0A8H9IYZ8</accession>
<dbReference type="PANTHER" id="PTHR37323">
    <property type="entry name" value="GCN5-RELATED N-ACETYLTRANSFERASE"/>
    <property type="match status" value="1"/>
</dbReference>
<dbReference type="GO" id="GO:0006629">
    <property type="term" value="P:lipid metabolic process"/>
    <property type="evidence" value="ECO:0007669"/>
    <property type="project" value="UniProtKB-KW"/>
</dbReference>
<comment type="pathway">
    <text evidence="1">Lipid metabolism.</text>
</comment>
<dbReference type="GO" id="GO:0016746">
    <property type="term" value="F:acyltransferase activity"/>
    <property type="evidence" value="ECO:0007669"/>
    <property type="project" value="UniProtKB-KW"/>
</dbReference>
<dbReference type="Gene3D" id="3.40.630.30">
    <property type="match status" value="1"/>
</dbReference>
<protein>
    <recommendedName>
        <fullName evidence="8">GNAT family N-acetyltransferase</fullName>
    </recommendedName>
</protein>
<keyword evidence="5" id="KW-0012">Acyltransferase</keyword>
<dbReference type="Proteomes" id="UP000658656">
    <property type="component" value="Unassembled WGS sequence"/>
</dbReference>
<dbReference type="AlphaFoldDB" id="A0A8H9IYZ8"/>
<dbReference type="InterPro" id="IPR016181">
    <property type="entry name" value="Acyl_CoA_acyltransferase"/>
</dbReference>
<comment type="caution">
    <text evidence="6">The sequence shown here is derived from an EMBL/GenBank/DDBJ whole genome shotgun (WGS) entry which is preliminary data.</text>
</comment>
<dbReference type="SUPFAM" id="SSF55729">
    <property type="entry name" value="Acyl-CoA N-acyltransferases (Nat)"/>
    <property type="match status" value="1"/>
</dbReference>
<dbReference type="EMBL" id="BNAV01000009">
    <property type="protein sequence ID" value="GHF72836.1"/>
    <property type="molecule type" value="Genomic_DNA"/>
</dbReference>
<name>A0A8H9IYZ8_9PSEU</name>
<dbReference type="InterPro" id="IPR052351">
    <property type="entry name" value="Ornithine_N-alpha-AT"/>
</dbReference>
<evidence type="ECO:0000256" key="1">
    <source>
        <dbReference type="ARBA" id="ARBA00005189"/>
    </source>
</evidence>
<gene>
    <name evidence="6" type="ORF">GCM10017566_53430</name>
</gene>
<evidence type="ECO:0000256" key="4">
    <source>
        <dbReference type="ARBA" id="ARBA00023098"/>
    </source>
</evidence>
<dbReference type="Pfam" id="PF13444">
    <property type="entry name" value="Acetyltransf_5"/>
    <property type="match status" value="1"/>
</dbReference>
<evidence type="ECO:0000313" key="6">
    <source>
        <dbReference type="EMBL" id="GHF72836.1"/>
    </source>
</evidence>
<evidence type="ECO:0000313" key="7">
    <source>
        <dbReference type="Proteomes" id="UP000658656"/>
    </source>
</evidence>
<keyword evidence="3" id="KW-0808">Transferase</keyword>
<dbReference type="OrthoDB" id="9787072at2"/>
<keyword evidence="7" id="KW-1185">Reference proteome</keyword>
<proteinExistence type="predicted"/>
<sequence length="235" mass="26219">MTTLIDTRYEALVTTDPALVAACQDLRQQVFSTEFGATADRDEFDEICEHLAVLHDGEVVGTYRLLLPGRSERLYSQGEFHLDALAPLRPELVEIGRSCVHPAHRTGAVINLMWTTMGRYVSAAGYRHLAGCASVSLADGGTAAANTWELTRARHLAPAELRVDPRRPWVPLPRNAERPSYAHVPPLLRGYLRLGAWVCGPPAHDPEFAVADFFTLLSFDQVGDRYRRYFFGDVR</sequence>
<evidence type="ECO:0000256" key="3">
    <source>
        <dbReference type="ARBA" id="ARBA00022679"/>
    </source>
</evidence>
<evidence type="ECO:0000256" key="5">
    <source>
        <dbReference type="ARBA" id="ARBA00023315"/>
    </source>
</evidence>
<organism evidence="6 7">
    <name type="scientific">Amycolatopsis bartoniae</name>
    <dbReference type="NCBI Taxonomy" id="941986"/>
    <lineage>
        <taxon>Bacteria</taxon>
        <taxon>Bacillati</taxon>
        <taxon>Actinomycetota</taxon>
        <taxon>Actinomycetes</taxon>
        <taxon>Pseudonocardiales</taxon>
        <taxon>Pseudonocardiaceae</taxon>
        <taxon>Amycolatopsis</taxon>
    </lineage>
</organism>
<keyword evidence="2" id="KW-0444">Lipid biosynthesis</keyword>
<reference evidence="6" key="1">
    <citation type="journal article" date="2014" name="Int. J. Syst. Evol. Microbiol.">
        <title>Complete genome sequence of Corynebacterium casei LMG S-19264T (=DSM 44701T), isolated from a smear-ripened cheese.</title>
        <authorList>
            <consortium name="US DOE Joint Genome Institute (JGI-PGF)"/>
            <person name="Walter F."/>
            <person name="Albersmeier A."/>
            <person name="Kalinowski J."/>
            <person name="Ruckert C."/>
        </authorList>
    </citation>
    <scope>NUCLEOTIDE SEQUENCE</scope>
    <source>
        <strain evidence="6">CGMCC 4.7679</strain>
    </source>
</reference>